<evidence type="ECO:0008006" key="4">
    <source>
        <dbReference type="Google" id="ProtNLM"/>
    </source>
</evidence>
<dbReference type="Proteomes" id="UP001163115">
    <property type="component" value="Chromosome"/>
</dbReference>
<evidence type="ECO:0000313" key="3">
    <source>
        <dbReference type="Proteomes" id="UP001163115"/>
    </source>
</evidence>
<gene>
    <name evidence="2" type="ORF">OW255_01600</name>
</gene>
<proteinExistence type="predicted"/>
<evidence type="ECO:0000313" key="2">
    <source>
        <dbReference type="EMBL" id="WAJ24242.1"/>
    </source>
</evidence>
<reference evidence="2" key="1">
    <citation type="submission" date="2022-11" db="EMBL/GenBank/DDBJ databases">
        <title>Lacrimispora xylanolytica sy1, complete genome.</title>
        <authorList>
            <person name="Choi S."/>
        </authorList>
    </citation>
    <scope>NUCLEOTIDE SEQUENCE</scope>
    <source>
        <strain evidence="2">Sy1</strain>
    </source>
</reference>
<dbReference type="EMBL" id="CP113524">
    <property type="protein sequence ID" value="WAJ24242.1"/>
    <property type="molecule type" value="Genomic_DNA"/>
</dbReference>
<name>A0ABY7ACP4_9FIRM</name>
<sequence>MLNNLLKVTKNVISKCVKPVLESAKKAFQPQIKNLQNSTLGKAAAKLLPVVNSPAVKSGFSQVQKALALPKTVAPAKKEVASTPQSSSNNQAKQLSTSSNSPAPQEENVKLLEEYKGNEASKLEDIIRGAVKSDAFRIAFNANLSMGAMPGFLKVLRVMTPPEYKSLNLKIPYELLKADIKAKFNQAGNDAYNAQVPIASNLIGAFTNSSDYKEHGPLPLETPEMNNMLAIMNYFMYGGRGGGILNQADVMSTYQNITNNTNMASVIGANAGGALIDGGAGMANSIIEIIIDPYEAEKNLFNLVTKSPVIIPALLDKAANYTKHYVTEATPQEKARVKGRIIFELASLAAFSAIGKAIKGAEAAQGAQKTEALAKTGSEVSALIDEGGVSITKTEDVLTANRGVGEVLEEGVKKGSGKLYDDIGNYTGGRNKAELDSLAHDPAHAGSTRQYDIDQGLLEQKVGLSLEERGKVAGPLTRDPSGAAEFFDKNGQAWDVKSFNSNYKPSKGGYTLQKSMDSILDSISKNENVMLDTSNLSLAHKTELLNEITKQGLLDKVILWP</sequence>
<evidence type="ECO:0000256" key="1">
    <source>
        <dbReference type="SAM" id="MobiDB-lite"/>
    </source>
</evidence>
<organism evidence="2 3">
    <name type="scientific">Lacrimispora xylanolytica</name>
    <dbReference type="NCBI Taxonomy" id="29375"/>
    <lineage>
        <taxon>Bacteria</taxon>
        <taxon>Bacillati</taxon>
        <taxon>Bacillota</taxon>
        <taxon>Clostridia</taxon>
        <taxon>Lachnospirales</taxon>
        <taxon>Lachnospiraceae</taxon>
        <taxon>Lacrimispora</taxon>
    </lineage>
</organism>
<keyword evidence="3" id="KW-1185">Reference proteome</keyword>
<protein>
    <recommendedName>
        <fullName evidence="4">HNH/ENDO VII superfamily nuclease</fullName>
    </recommendedName>
</protein>
<accession>A0ABY7ACP4</accession>
<feature type="compositionally biased region" description="Polar residues" evidence="1">
    <location>
        <begin position="82"/>
        <end position="103"/>
    </location>
</feature>
<dbReference type="RefSeq" id="WP_268115416.1">
    <property type="nucleotide sequence ID" value="NZ_CP113524.1"/>
</dbReference>
<feature type="region of interest" description="Disordered" evidence="1">
    <location>
        <begin position="78"/>
        <end position="106"/>
    </location>
</feature>